<evidence type="ECO:0000313" key="6">
    <source>
        <dbReference type="Proteomes" id="UP000634136"/>
    </source>
</evidence>
<dbReference type="AlphaFoldDB" id="A0A834WLV8"/>
<keyword evidence="6" id="KW-1185">Reference proteome</keyword>
<dbReference type="InterPro" id="IPR019775">
    <property type="entry name" value="WD40_repeat_CS"/>
</dbReference>
<dbReference type="InterPro" id="IPR001680">
    <property type="entry name" value="WD40_rpt"/>
</dbReference>
<protein>
    <submittedName>
        <fullName evidence="5">WD repeat-containing protein 44-like</fullName>
    </submittedName>
</protein>
<dbReference type="Pfam" id="PF00400">
    <property type="entry name" value="WD40"/>
    <property type="match status" value="4"/>
</dbReference>
<feature type="compositionally biased region" description="Low complexity" evidence="4">
    <location>
        <begin position="900"/>
        <end position="911"/>
    </location>
</feature>
<feature type="region of interest" description="Disordered" evidence="4">
    <location>
        <begin position="571"/>
        <end position="594"/>
    </location>
</feature>
<feature type="repeat" description="WD" evidence="3">
    <location>
        <begin position="617"/>
        <end position="657"/>
    </location>
</feature>
<feature type="compositionally biased region" description="Low complexity" evidence="4">
    <location>
        <begin position="460"/>
        <end position="475"/>
    </location>
</feature>
<dbReference type="PROSITE" id="PS50082">
    <property type="entry name" value="WD_REPEATS_2"/>
    <property type="match status" value="4"/>
</dbReference>
<feature type="region of interest" description="Disordered" evidence="4">
    <location>
        <begin position="446"/>
        <end position="494"/>
    </location>
</feature>
<feature type="compositionally biased region" description="Polar residues" evidence="4">
    <location>
        <begin position="941"/>
        <end position="966"/>
    </location>
</feature>
<feature type="compositionally biased region" description="Basic and acidic residues" evidence="4">
    <location>
        <begin position="446"/>
        <end position="459"/>
    </location>
</feature>
<proteinExistence type="predicted"/>
<keyword evidence="1 3" id="KW-0853">WD repeat</keyword>
<feature type="repeat" description="WD" evidence="3">
    <location>
        <begin position="657"/>
        <end position="691"/>
    </location>
</feature>
<reference evidence="5" key="1">
    <citation type="submission" date="2020-09" db="EMBL/GenBank/DDBJ databases">
        <title>Genome-Enabled Discovery of Anthraquinone Biosynthesis in Senna tora.</title>
        <authorList>
            <person name="Kang S.-H."/>
            <person name="Pandey R.P."/>
            <person name="Lee C.-M."/>
            <person name="Sim J.-S."/>
            <person name="Jeong J.-T."/>
            <person name="Choi B.-S."/>
            <person name="Jung M."/>
            <person name="Ginzburg D."/>
            <person name="Zhao K."/>
            <person name="Won S.Y."/>
            <person name="Oh T.-J."/>
            <person name="Yu Y."/>
            <person name="Kim N.-H."/>
            <person name="Lee O.R."/>
            <person name="Lee T.-H."/>
            <person name="Bashyal P."/>
            <person name="Kim T.-S."/>
            <person name="Lee W.-H."/>
            <person name="Kawkins C."/>
            <person name="Kim C.-K."/>
            <person name="Kim J.S."/>
            <person name="Ahn B.O."/>
            <person name="Rhee S.Y."/>
            <person name="Sohng J.K."/>
        </authorList>
    </citation>
    <scope>NUCLEOTIDE SEQUENCE</scope>
    <source>
        <tissue evidence="5">Leaf</tissue>
    </source>
</reference>
<feature type="region of interest" description="Disordered" evidence="4">
    <location>
        <begin position="25"/>
        <end position="58"/>
    </location>
</feature>
<feature type="region of interest" description="Disordered" evidence="4">
    <location>
        <begin position="156"/>
        <end position="242"/>
    </location>
</feature>
<dbReference type="OrthoDB" id="408728at2759"/>
<gene>
    <name evidence="5" type="ORF">G2W53_016842</name>
</gene>
<dbReference type="PROSITE" id="PS50294">
    <property type="entry name" value="WD_REPEATS_REGION"/>
    <property type="match status" value="3"/>
</dbReference>
<dbReference type="InterPro" id="IPR036322">
    <property type="entry name" value="WD40_repeat_dom_sf"/>
</dbReference>
<dbReference type="InterPro" id="IPR015943">
    <property type="entry name" value="WD40/YVTN_repeat-like_dom_sf"/>
</dbReference>
<feature type="repeat" description="WD" evidence="3">
    <location>
        <begin position="803"/>
        <end position="833"/>
    </location>
</feature>
<keyword evidence="2" id="KW-0677">Repeat</keyword>
<comment type="caution">
    <text evidence="5">The sequence shown here is derived from an EMBL/GenBank/DDBJ whole genome shotgun (WGS) entry which is preliminary data.</text>
</comment>
<feature type="compositionally biased region" description="Pro residues" evidence="4">
    <location>
        <begin position="194"/>
        <end position="203"/>
    </location>
</feature>
<dbReference type="Gene3D" id="2.130.10.10">
    <property type="entry name" value="YVTN repeat-like/Quinoprotein amine dehydrogenase"/>
    <property type="match status" value="1"/>
</dbReference>
<dbReference type="InterPro" id="IPR040324">
    <property type="entry name" value="WDR44/Dgr2"/>
</dbReference>
<dbReference type="SUPFAM" id="SSF50978">
    <property type="entry name" value="WD40 repeat-like"/>
    <property type="match status" value="1"/>
</dbReference>
<dbReference type="PROSITE" id="PS00678">
    <property type="entry name" value="WD_REPEATS_1"/>
    <property type="match status" value="2"/>
</dbReference>
<dbReference type="InterPro" id="IPR020472">
    <property type="entry name" value="WD40_PAC1"/>
</dbReference>
<feature type="compositionally biased region" description="Polar residues" evidence="4">
    <location>
        <begin position="216"/>
        <end position="241"/>
    </location>
</feature>
<sequence>MERKKTMTMSWKGLGDDDDDEHFFESFERAAGGVQDGASSSSDEEFEDSRMSFSSQSQRFSAPSHRFAIPSQRFAVPSQRFAAPSNRFRILSKKASTAAVAVAVPDFDYNMWMAAPGSITERRKKLLHGMGLDENKELLKMQSIAIERAMTRKFESNNAAPVPDSASSESKQSLPDSAAAPPLPPRPKAAAPAATPPPAPDLAPAPDSAAPKVVSTEATAPAVTTTIDDDNTGGSAIIVSSSEEHKTEVSHVPFVLVRSRSDGDVDADSFSMPKLRKEELIGKVSKQRLTKTYSEITLARPRMCPYTYIATAKDDIVLDGVDGDQPSKRHHRKLTSVVSNTGFGSFFLIKNLDTGKEFIVTGKDHSENGTWNHLNDVQTGKKLTMEEFEKSVGHSPVVKELMRRGRGQTDRKLSANHYISKSLKMSKKTGAALFKSMKGVASGYFGERERSEKGEKDGESPPAANLPSSAPSQPAKSDESKSQQSKNEWVKVRQSGKSQKELSALHLCQEFQAHEGCIWTIRFSWDGHYLASAGEDKVIHVWEVQECELTSLSPEEGNLTPLHPALLGSSAAPAAEQDDAAAKKKGKAGNKKDEKVPDYVHVPETVFSLSDKPFCTLKGHSDDILDLSWSKCQLLLSSSTDKTVRLWDLEEKMCLKVFTHNDFVTCIQFNPIDDDYFISGSLDAKVRIWSIPQRHVVDWTDVHEMVTAISYTPDGQAALIGTHNGNCMMYGAEEGKLTQTSVIDLQPRKKAPLRKVTGFQFAPSNPSEVLVTTADCRIKIVESTKVVHKFQGFRNANSQIAASFSPHGRHVISASEDSQVYFWRYDEPRQGSNNQAKARPLVVTKGFESFPCKDVAVAVPWPFTIKGDPPQPGSRNSKNTTTNPSNSKRSDSIAKSDADPANNSKKSSSALPPLPNKKEDPPPTATDESNNKDNDENNNNGADQSETNGPNSSSGQTEETAESTADPSAISKESEVGDSSASLDPSSIKNEEGSSNTTSSKSGLENKQGGGSGHPGAWGLVIATASLGGEIRCYQNFGLPRKVGGSLF</sequence>
<feature type="compositionally biased region" description="Low complexity" evidence="4">
    <location>
        <begin position="874"/>
        <end position="887"/>
    </location>
</feature>
<evidence type="ECO:0000256" key="2">
    <source>
        <dbReference type="ARBA" id="ARBA00022737"/>
    </source>
</evidence>
<feature type="compositionally biased region" description="Polar residues" evidence="4">
    <location>
        <begin position="977"/>
        <end position="1005"/>
    </location>
</feature>
<dbReference type="Proteomes" id="UP000634136">
    <property type="component" value="Unassembled WGS sequence"/>
</dbReference>
<dbReference type="PRINTS" id="PR00320">
    <property type="entry name" value="GPROTEINBRPT"/>
</dbReference>
<feature type="repeat" description="WD" evidence="3">
    <location>
        <begin position="511"/>
        <end position="552"/>
    </location>
</feature>
<organism evidence="5 6">
    <name type="scientific">Senna tora</name>
    <dbReference type="NCBI Taxonomy" id="362788"/>
    <lineage>
        <taxon>Eukaryota</taxon>
        <taxon>Viridiplantae</taxon>
        <taxon>Streptophyta</taxon>
        <taxon>Embryophyta</taxon>
        <taxon>Tracheophyta</taxon>
        <taxon>Spermatophyta</taxon>
        <taxon>Magnoliopsida</taxon>
        <taxon>eudicotyledons</taxon>
        <taxon>Gunneridae</taxon>
        <taxon>Pentapetalae</taxon>
        <taxon>rosids</taxon>
        <taxon>fabids</taxon>
        <taxon>Fabales</taxon>
        <taxon>Fabaceae</taxon>
        <taxon>Caesalpinioideae</taxon>
        <taxon>Cassia clade</taxon>
        <taxon>Senna</taxon>
    </lineage>
</organism>
<dbReference type="SMART" id="SM00320">
    <property type="entry name" value="WD40"/>
    <property type="match status" value="6"/>
</dbReference>
<feature type="compositionally biased region" description="Basic and acidic residues" evidence="4">
    <location>
        <begin position="888"/>
        <end position="898"/>
    </location>
</feature>
<dbReference type="PANTHER" id="PTHR14221:SF41">
    <property type="entry name" value="TRANSDUCIN_WD40 REPEAT-LIKE SUPERFAMILY PROTEIN"/>
    <property type="match status" value="1"/>
</dbReference>
<evidence type="ECO:0000256" key="1">
    <source>
        <dbReference type="ARBA" id="ARBA00022574"/>
    </source>
</evidence>
<name>A0A834WLV8_9FABA</name>
<dbReference type="PANTHER" id="PTHR14221">
    <property type="entry name" value="WD REPEAT DOMAIN 44"/>
    <property type="match status" value="1"/>
</dbReference>
<accession>A0A834WLV8</accession>
<feature type="region of interest" description="Disordered" evidence="4">
    <location>
        <begin position="866"/>
        <end position="1018"/>
    </location>
</feature>
<dbReference type="EMBL" id="JAAIUW010000006">
    <property type="protein sequence ID" value="KAF7825678.1"/>
    <property type="molecule type" value="Genomic_DNA"/>
</dbReference>
<evidence type="ECO:0000256" key="3">
    <source>
        <dbReference type="PROSITE-ProRule" id="PRU00221"/>
    </source>
</evidence>
<evidence type="ECO:0000256" key="4">
    <source>
        <dbReference type="SAM" id="MobiDB-lite"/>
    </source>
</evidence>
<evidence type="ECO:0000313" key="5">
    <source>
        <dbReference type="EMBL" id="KAF7825678.1"/>
    </source>
</evidence>